<comment type="caution">
    <text evidence="10">The sequence shown here is derived from an EMBL/GenBank/DDBJ whole genome shotgun (WGS) entry which is preliminary data.</text>
</comment>
<dbReference type="Proteomes" id="UP000178851">
    <property type="component" value="Unassembled WGS sequence"/>
</dbReference>
<feature type="domain" description="Glycosyltransferase RgtA/B/C/D-like" evidence="9">
    <location>
        <begin position="74"/>
        <end position="223"/>
    </location>
</feature>
<keyword evidence="5 8" id="KW-0812">Transmembrane</keyword>
<dbReference type="Pfam" id="PF13231">
    <property type="entry name" value="PMT_2"/>
    <property type="match status" value="1"/>
</dbReference>
<keyword evidence="4" id="KW-0808">Transferase</keyword>
<evidence type="ECO:0000313" key="11">
    <source>
        <dbReference type="Proteomes" id="UP000178851"/>
    </source>
</evidence>
<comment type="subcellular location">
    <subcellularLocation>
        <location evidence="1">Cell membrane</location>
        <topology evidence="1">Multi-pass membrane protein</topology>
    </subcellularLocation>
</comment>
<evidence type="ECO:0000256" key="5">
    <source>
        <dbReference type="ARBA" id="ARBA00022692"/>
    </source>
</evidence>
<keyword evidence="6 8" id="KW-1133">Transmembrane helix</keyword>
<feature type="transmembrane region" description="Helical" evidence="8">
    <location>
        <begin position="212"/>
        <end position="239"/>
    </location>
</feature>
<sequence>MKKFLKNYINFLISIFLFALTLVIVGKNLNKPFWGIHDWNGARYGNIARNYVRYGYFTTKFSQIENGGVYTHYPPMLPILISFSYKFFRVNEWATRLVPVLATSGLIIIIYLIGRTIFSNKIGLTASLLALATPMIRYYGKNPVHEPLALFFASLAFLGAAKFTKKKNTGWNLILIGIVLTSLTNWSSVFLVLAITLILVGKVSHKEIIKLWIINLSLILLHFLSIYLVTGSFFGGGILDSLIQRTSLGGASSQTKFSLFEFINRVRLWSSNLFTISLLVTSFIGTYFVFKSRTSFVKRFVFGTFIYCAGYPLVFLNATFIHEYFIFYLVLPISLLASFGLSKIFEKKTLWLLTSIALIALVWFERARYMKALEVSNIDGLAVQIGKELNQKVLKDEQVLIEPYAFAASRLPHLSFYSDRKITLDRNSSYNWSLEVDETGGDYNRVQENPAFKAGMN</sequence>
<evidence type="ECO:0000313" key="10">
    <source>
        <dbReference type="EMBL" id="OGM24886.1"/>
    </source>
</evidence>
<dbReference type="PANTHER" id="PTHR33908">
    <property type="entry name" value="MANNOSYLTRANSFERASE YKCB-RELATED"/>
    <property type="match status" value="1"/>
</dbReference>
<accession>A0A1F7YC29</accession>
<feature type="transmembrane region" description="Helical" evidence="8">
    <location>
        <begin position="93"/>
        <end position="113"/>
    </location>
</feature>
<evidence type="ECO:0000256" key="6">
    <source>
        <dbReference type="ARBA" id="ARBA00022989"/>
    </source>
</evidence>
<dbReference type="InterPro" id="IPR050297">
    <property type="entry name" value="LipidA_mod_glycosyltrf_83"/>
</dbReference>
<keyword evidence="2" id="KW-1003">Cell membrane</keyword>
<evidence type="ECO:0000256" key="2">
    <source>
        <dbReference type="ARBA" id="ARBA00022475"/>
    </source>
</evidence>
<evidence type="ECO:0000256" key="7">
    <source>
        <dbReference type="ARBA" id="ARBA00023136"/>
    </source>
</evidence>
<dbReference type="EMBL" id="MGGI01000025">
    <property type="protein sequence ID" value="OGM24886.1"/>
    <property type="molecule type" value="Genomic_DNA"/>
</dbReference>
<evidence type="ECO:0000256" key="8">
    <source>
        <dbReference type="SAM" id="Phobius"/>
    </source>
</evidence>
<evidence type="ECO:0000256" key="1">
    <source>
        <dbReference type="ARBA" id="ARBA00004651"/>
    </source>
</evidence>
<feature type="transmembrane region" description="Helical" evidence="8">
    <location>
        <begin position="296"/>
        <end position="318"/>
    </location>
</feature>
<protein>
    <recommendedName>
        <fullName evidence="9">Glycosyltransferase RgtA/B/C/D-like domain-containing protein</fullName>
    </recommendedName>
</protein>
<evidence type="ECO:0000256" key="3">
    <source>
        <dbReference type="ARBA" id="ARBA00022676"/>
    </source>
</evidence>
<feature type="transmembrane region" description="Helical" evidence="8">
    <location>
        <begin position="173"/>
        <end position="200"/>
    </location>
</feature>
<gene>
    <name evidence="10" type="ORF">A2627_02865</name>
</gene>
<dbReference type="InterPro" id="IPR038731">
    <property type="entry name" value="RgtA/B/C-like"/>
</dbReference>
<reference evidence="10 11" key="1">
    <citation type="journal article" date="2016" name="Nat. Commun.">
        <title>Thousands of microbial genomes shed light on interconnected biogeochemical processes in an aquifer system.</title>
        <authorList>
            <person name="Anantharaman K."/>
            <person name="Brown C.T."/>
            <person name="Hug L.A."/>
            <person name="Sharon I."/>
            <person name="Castelle C.J."/>
            <person name="Probst A.J."/>
            <person name="Thomas B.C."/>
            <person name="Singh A."/>
            <person name="Wilkins M.J."/>
            <person name="Karaoz U."/>
            <person name="Brodie E.L."/>
            <person name="Williams K.H."/>
            <person name="Hubbard S.S."/>
            <person name="Banfield J.F."/>
        </authorList>
    </citation>
    <scope>NUCLEOTIDE SEQUENCE [LARGE SCALE GENOMIC DNA]</scope>
</reference>
<dbReference type="GO" id="GO:0009103">
    <property type="term" value="P:lipopolysaccharide biosynthetic process"/>
    <property type="evidence" value="ECO:0007669"/>
    <property type="project" value="UniProtKB-ARBA"/>
</dbReference>
<dbReference type="GO" id="GO:0016763">
    <property type="term" value="F:pentosyltransferase activity"/>
    <property type="evidence" value="ECO:0007669"/>
    <property type="project" value="TreeGrafter"/>
</dbReference>
<evidence type="ECO:0000259" key="9">
    <source>
        <dbReference type="Pfam" id="PF13231"/>
    </source>
</evidence>
<keyword evidence="3" id="KW-0328">Glycosyltransferase</keyword>
<dbReference type="PANTHER" id="PTHR33908:SF11">
    <property type="entry name" value="MEMBRANE PROTEIN"/>
    <property type="match status" value="1"/>
</dbReference>
<keyword evidence="7 8" id="KW-0472">Membrane</keyword>
<feature type="transmembrane region" description="Helical" evidence="8">
    <location>
        <begin position="273"/>
        <end position="290"/>
    </location>
</feature>
<name>A0A1F7YC29_9BACT</name>
<dbReference type="GO" id="GO:0005886">
    <property type="term" value="C:plasma membrane"/>
    <property type="evidence" value="ECO:0007669"/>
    <property type="project" value="UniProtKB-SubCell"/>
</dbReference>
<feature type="transmembrane region" description="Helical" evidence="8">
    <location>
        <begin position="7"/>
        <end position="25"/>
    </location>
</feature>
<feature type="transmembrane region" description="Helical" evidence="8">
    <location>
        <begin position="325"/>
        <end position="342"/>
    </location>
</feature>
<dbReference type="AlphaFoldDB" id="A0A1F7YC29"/>
<organism evidence="10 11">
    <name type="scientific">Candidatus Woesebacteria bacterium RIFCSPHIGHO2_01_FULL_39_28</name>
    <dbReference type="NCBI Taxonomy" id="1802496"/>
    <lineage>
        <taxon>Bacteria</taxon>
        <taxon>Candidatus Woeseibacteriota</taxon>
    </lineage>
</organism>
<feature type="transmembrane region" description="Helical" evidence="8">
    <location>
        <begin position="348"/>
        <end position="364"/>
    </location>
</feature>
<evidence type="ECO:0000256" key="4">
    <source>
        <dbReference type="ARBA" id="ARBA00022679"/>
    </source>
</evidence>
<proteinExistence type="predicted"/>